<evidence type="ECO:0000313" key="2">
    <source>
        <dbReference type="EMBL" id="SDY50499.1"/>
    </source>
</evidence>
<dbReference type="RefSeq" id="WP_089769601.1">
    <property type="nucleotide sequence ID" value="NZ_FNPB01000019.1"/>
</dbReference>
<name>A0A1H3KER4_9EURY</name>
<gene>
    <name evidence="2" type="ORF">SAMN04487946_11912</name>
</gene>
<reference evidence="3" key="1">
    <citation type="submission" date="2016-10" db="EMBL/GenBank/DDBJ databases">
        <authorList>
            <person name="Varghese N."/>
            <person name="Submissions S."/>
        </authorList>
    </citation>
    <scope>NUCLEOTIDE SEQUENCE [LARGE SCALE GENOMIC DNA]</scope>
    <source>
        <strain evidence="3">CGMCC 1.10118</strain>
    </source>
</reference>
<dbReference type="AlphaFoldDB" id="A0A1H3KER4"/>
<evidence type="ECO:0000256" key="1">
    <source>
        <dbReference type="SAM" id="Phobius"/>
    </source>
</evidence>
<keyword evidence="1" id="KW-0472">Membrane</keyword>
<dbReference type="OrthoDB" id="204671at2157"/>
<sequence>MMVTTHVAAGLLLATPVAVVAPAFALPAAVGAVLGGVLPDVDLFVGVHRKTLHFPVYYSVAGAATAGAALLAPGPFLVGAALFFLAAGFHSASDWLGAGDELRPWERTSQRAVYLHPRRAWLRPRYLIRYDGAPEDFALTFVLAVPATVTFDGWIRALVVGGILLAFGYTLVRKRVPEWLGV</sequence>
<evidence type="ECO:0000313" key="3">
    <source>
        <dbReference type="Proteomes" id="UP000199170"/>
    </source>
</evidence>
<dbReference type="Proteomes" id="UP000199170">
    <property type="component" value="Unassembled WGS sequence"/>
</dbReference>
<feature type="transmembrane region" description="Helical" evidence="1">
    <location>
        <begin position="153"/>
        <end position="172"/>
    </location>
</feature>
<evidence type="ECO:0008006" key="4">
    <source>
        <dbReference type="Google" id="ProtNLM"/>
    </source>
</evidence>
<dbReference type="EMBL" id="FNPB01000019">
    <property type="protein sequence ID" value="SDY50499.1"/>
    <property type="molecule type" value="Genomic_DNA"/>
</dbReference>
<organism evidence="2 3">
    <name type="scientific">Halobellus clavatus</name>
    <dbReference type="NCBI Taxonomy" id="660517"/>
    <lineage>
        <taxon>Archaea</taxon>
        <taxon>Methanobacteriati</taxon>
        <taxon>Methanobacteriota</taxon>
        <taxon>Stenosarchaea group</taxon>
        <taxon>Halobacteria</taxon>
        <taxon>Halobacteriales</taxon>
        <taxon>Haloferacaceae</taxon>
        <taxon>Halobellus</taxon>
    </lineage>
</organism>
<keyword evidence="1" id="KW-0812">Transmembrane</keyword>
<accession>A0A1H3KER4</accession>
<feature type="transmembrane region" description="Helical" evidence="1">
    <location>
        <begin position="56"/>
        <end position="85"/>
    </location>
</feature>
<protein>
    <recommendedName>
        <fullName evidence="4">LexA-binding, inner membrane-associated hydrolase</fullName>
    </recommendedName>
</protein>
<proteinExistence type="predicted"/>
<keyword evidence="3" id="KW-1185">Reference proteome</keyword>
<keyword evidence="1" id="KW-1133">Transmembrane helix</keyword>